<dbReference type="InterPro" id="IPR004017">
    <property type="entry name" value="Cys_rich_dom"/>
</dbReference>
<reference evidence="7" key="1">
    <citation type="submission" date="2015-03" db="EMBL/GenBank/DDBJ databases">
        <title>Draft genome sequence of Mizugakiibacter sediminis skMP5.</title>
        <authorList>
            <person name="Watanabe T."/>
            <person name="Kojima H."/>
            <person name="Fukui M."/>
        </authorList>
    </citation>
    <scope>NUCLEOTIDE SEQUENCE</scope>
    <source>
        <strain evidence="7">SkMP5</strain>
    </source>
</reference>
<dbReference type="EMBL" id="DF970183">
    <property type="protein sequence ID" value="GAP66009.1"/>
    <property type="molecule type" value="Genomic_DNA"/>
</dbReference>
<evidence type="ECO:0000256" key="5">
    <source>
        <dbReference type="ARBA" id="ARBA00023014"/>
    </source>
</evidence>
<dbReference type="SUPFAM" id="SSF54862">
    <property type="entry name" value="4Fe-4S ferredoxins"/>
    <property type="match status" value="1"/>
</dbReference>
<gene>
    <name evidence="7" type="ORF">MBSD_1334</name>
    <name evidence="8" type="ORF">MBSD_n1311</name>
</gene>
<dbReference type="EMBL" id="DF952378">
    <property type="protein sequence ID" value="GAN44799.1"/>
    <property type="molecule type" value="Genomic_DNA"/>
</dbReference>
<keyword evidence="9" id="KW-1185">Reference proteome</keyword>
<feature type="domain" description="Cysteine-rich" evidence="6">
    <location>
        <begin position="342"/>
        <end position="418"/>
    </location>
</feature>
<keyword evidence="1" id="KW-0004">4Fe-4S</keyword>
<dbReference type="GO" id="GO:0051539">
    <property type="term" value="F:4 iron, 4 sulfur cluster binding"/>
    <property type="evidence" value="ECO:0007669"/>
    <property type="project" value="UniProtKB-KW"/>
</dbReference>
<keyword evidence="4" id="KW-0408">Iron</keyword>
<organism evidence="8">
    <name type="scientific">Mizugakiibacter sediminis</name>
    <dbReference type="NCBI Taxonomy" id="1475481"/>
    <lineage>
        <taxon>Bacteria</taxon>
        <taxon>Pseudomonadati</taxon>
        <taxon>Pseudomonadota</taxon>
        <taxon>Gammaproteobacteria</taxon>
        <taxon>Lysobacterales</taxon>
        <taxon>Rhodanobacteraceae</taxon>
        <taxon>Mizugakiibacter</taxon>
    </lineage>
</organism>
<dbReference type="STRING" id="1475481.GCA_000953855_01329"/>
<dbReference type="GO" id="GO:0016491">
    <property type="term" value="F:oxidoreductase activity"/>
    <property type="evidence" value="ECO:0007669"/>
    <property type="project" value="UniProtKB-ARBA"/>
</dbReference>
<reference evidence="8" key="2">
    <citation type="submission" date="2015-08" db="EMBL/GenBank/DDBJ databases">
        <title>Complete DNA Sequence of Pseudomonas syringae pv. actinidiae, the Causal Agent of Kiwifruit Canker Disease.</title>
        <authorList>
            <person name="Rikkerink E.H.A."/>
            <person name="Fineran P.C."/>
        </authorList>
    </citation>
    <scope>NUCLEOTIDE SEQUENCE</scope>
    <source>
        <strain evidence="8">SkMP5</strain>
    </source>
</reference>
<sequence length="447" mass="49781">MAEERSAAREGNLEAPTRHPLDWTHPQFYDQAALDKELERVFDICHGCRRCVSLCNAFPTLFDLVDNSPTMEVDGVAKSDYAKVVDHCYLCDLCYQTKCPYVPPHPWNVDFPHLMLRAKAVKHRNGGTGLAARLLSNTSAVGKLASIPVVTETVNALNRNGAARKLLEKTLGVDAQARVPTYHSKTGRKRLRDLDGAGEARAAGRTRGRLALFATCYCNHSHPAVLEDLAAVMRHNGIPLKLVEREVCCGMPKLELGDLETVAKYKAQNVPVLARAVRDGWDLTAAIPSCVLMFKQELPLMFPDDEDVQLVKRHFFDPFEYLMQRHQQGLLKTDFKQPLGKVVYQVPCHQRVQNIGPKTRDVLQLVPDTEVQTIERCSGHDGTYGVKKATYAIARKIARPVENRVRQAEAEHFTSDCPMAGSHIAHGLGDKPAAEHPLTLLRKAYGL</sequence>
<evidence type="ECO:0000256" key="1">
    <source>
        <dbReference type="ARBA" id="ARBA00022485"/>
    </source>
</evidence>
<keyword evidence="5" id="KW-0411">Iron-sulfur</keyword>
<evidence type="ECO:0000256" key="4">
    <source>
        <dbReference type="ARBA" id="ARBA00023004"/>
    </source>
</evidence>
<dbReference type="Proteomes" id="UP000253740">
    <property type="component" value="Unassembled WGS sequence"/>
</dbReference>
<evidence type="ECO:0000313" key="7">
    <source>
        <dbReference type="EMBL" id="GAN44799.1"/>
    </source>
</evidence>
<dbReference type="PANTHER" id="PTHR32479">
    <property type="entry name" value="GLYCOLATE OXIDASE IRON-SULFUR SUBUNIT"/>
    <property type="match status" value="1"/>
</dbReference>
<accession>A0A0K8QMA5</accession>
<dbReference type="OrthoDB" id="9765258at2"/>
<keyword evidence="3" id="KW-0677">Repeat</keyword>
<dbReference type="GO" id="GO:0046872">
    <property type="term" value="F:metal ion binding"/>
    <property type="evidence" value="ECO:0007669"/>
    <property type="project" value="UniProtKB-KW"/>
</dbReference>
<dbReference type="AlphaFoldDB" id="A0A0K8QMA5"/>
<dbReference type="RefSeq" id="WP_062536293.1">
    <property type="nucleotide sequence ID" value="NZ_DF970183.1"/>
</dbReference>
<evidence type="ECO:0000313" key="9">
    <source>
        <dbReference type="Proteomes" id="UP000253740"/>
    </source>
</evidence>
<name>A0A0K8QMA5_9GAMM</name>
<evidence type="ECO:0000259" key="6">
    <source>
        <dbReference type="Pfam" id="PF02754"/>
    </source>
</evidence>
<feature type="domain" description="Cysteine-rich" evidence="6">
    <location>
        <begin position="211"/>
        <end position="294"/>
    </location>
</feature>
<dbReference type="PANTHER" id="PTHR32479:SF19">
    <property type="entry name" value="ANAEROBIC GLYCEROL-3-PHOSPHATE DEHYDROGENASE SUBUNIT C"/>
    <property type="match status" value="1"/>
</dbReference>
<proteinExistence type="predicted"/>
<protein>
    <submittedName>
        <fullName evidence="8">Fe-S oxidoreductase</fullName>
    </submittedName>
</protein>
<keyword evidence="2" id="KW-0479">Metal-binding</keyword>
<evidence type="ECO:0000256" key="3">
    <source>
        <dbReference type="ARBA" id="ARBA00022737"/>
    </source>
</evidence>
<dbReference type="HOGENOM" id="CLU_023081_7_0_6"/>
<evidence type="ECO:0000256" key="2">
    <source>
        <dbReference type="ARBA" id="ARBA00022723"/>
    </source>
</evidence>
<evidence type="ECO:0000313" key="8">
    <source>
        <dbReference type="EMBL" id="GAP66009.1"/>
    </source>
</evidence>
<dbReference type="Pfam" id="PF02754">
    <property type="entry name" value="CCG"/>
    <property type="match status" value="2"/>
</dbReference>